<comment type="caution">
    <text evidence="6">The sequence shown here is derived from an EMBL/GenBank/DDBJ whole genome shotgun (WGS) entry which is preliminary data.</text>
</comment>
<evidence type="ECO:0000256" key="3">
    <source>
        <dbReference type="ARBA" id="ARBA00022679"/>
    </source>
</evidence>
<reference evidence="6 7" key="1">
    <citation type="submission" date="2023-07" db="EMBL/GenBank/DDBJ databases">
        <title>Genomic Encyclopedia of Type Strains, Phase IV (KMG-IV): sequencing the most valuable type-strain genomes for metagenomic binning, comparative biology and taxonomic classification.</title>
        <authorList>
            <person name="Goeker M."/>
        </authorList>
    </citation>
    <scope>NUCLEOTIDE SEQUENCE [LARGE SCALE GENOMIC DNA]</scope>
    <source>
        <strain evidence="6 7">DSM 19092</strain>
    </source>
</reference>
<gene>
    <name evidence="6" type="ORF">J2S06_001839</name>
</gene>
<keyword evidence="2" id="KW-0489">Methyltransferase</keyword>
<keyword evidence="7" id="KW-1185">Reference proteome</keyword>
<evidence type="ECO:0000256" key="1">
    <source>
        <dbReference type="ARBA" id="ARBA00005189"/>
    </source>
</evidence>
<feature type="domain" description="Methyltransferase type 11" evidence="5">
    <location>
        <begin position="41"/>
        <end position="133"/>
    </location>
</feature>
<evidence type="ECO:0000256" key="4">
    <source>
        <dbReference type="ARBA" id="ARBA00025707"/>
    </source>
</evidence>
<organism evidence="6 7">
    <name type="scientific">Aeribacillus alveayuensis</name>
    <dbReference type="NCBI Taxonomy" id="279215"/>
    <lineage>
        <taxon>Bacteria</taxon>
        <taxon>Bacillati</taxon>
        <taxon>Bacillota</taxon>
        <taxon>Bacilli</taxon>
        <taxon>Bacillales</taxon>
        <taxon>Bacillaceae</taxon>
        <taxon>Aeribacillus</taxon>
    </lineage>
</organism>
<dbReference type="Gene3D" id="3.40.50.150">
    <property type="entry name" value="Vaccinia Virus protein VP39"/>
    <property type="match status" value="1"/>
</dbReference>
<dbReference type="InterPro" id="IPR029063">
    <property type="entry name" value="SAM-dependent_MTases_sf"/>
</dbReference>
<dbReference type="PANTHER" id="PTHR44307">
    <property type="entry name" value="PHOSPHOETHANOLAMINE METHYLTRANSFERASE"/>
    <property type="match status" value="1"/>
</dbReference>
<dbReference type="EMBL" id="JAUSTR010000006">
    <property type="protein sequence ID" value="MDQ0162762.1"/>
    <property type="molecule type" value="Genomic_DNA"/>
</dbReference>
<dbReference type="Pfam" id="PF08241">
    <property type="entry name" value="Methyltransf_11"/>
    <property type="match status" value="1"/>
</dbReference>
<comment type="pathway">
    <text evidence="4">Phospholipid metabolism.</text>
</comment>
<evidence type="ECO:0000259" key="5">
    <source>
        <dbReference type="Pfam" id="PF08241"/>
    </source>
</evidence>
<dbReference type="InterPro" id="IPR013216">
    <property type="entry name" value="Methyltransf_11"/>
</dbReference>
<protein>
    <submittedName>
        <fullName evidence="6">Ubiquinone/menaquinone biosynthesis C-methylase UbiE</fullName>
    </submittedName>
</protein>
<evidence type="ECO:0000313" key="6">
    <source>
        <dbReference type="EMBL" id="MDQ0162762.1"/>
    </source>
</evidence>
<name>A0ABT9VP46_9BACI</name>
<keyword evidence="6" id="KW-0830">Ubiquinone</keyword>
<dbReference type="Proteomes" id="UP001225646">
    <property type="component" value="Unassembled WGS sequence"/>
</dbReference>
<dbReference type="PANTHER" id="PTHR44307:SF2">
    <property type="entry name" value="PHOSPHOETHANOLAMINE METHYLTRANSFERASE ISOFORM X1"/>
    <property type="match status" value="1"/>
</dbReference>
<comment type="pathway">
    <text evidence="1">Lipid metabolism.</text>
</comment>
<dbReference type="SUPFAM" id="SSF53335">
    <property type="entry name" value="S-adenosyl-L-methionine-dependent methyltransferases"/>
    <property type="match status" value="1"/>
</dbReference>
<sequence length="233" mass="26537">MSSPYLKMLSSLGIGGAHPGGFLLTKELIDRINLDVSAHILDAGCGTGQTVEFLYHLGYSVIGVDQDAKMIERAKKRFKIGEHPPFIQANLCQLPFSEHSFDTVLSESVLAFTPTALSLPNIHYVLKKNGVFAAIEMVVTTSLTEQEQIELQDFYGFQQFLNEYEWTQLLEKYRFHVQEIIGEMDIDLEFEPTTEFDLSSSIDLNVFDLLQQHETLTKKYLNKLGYRIFICKK</sequence>
<dbReference type="CDD" id="cd02440">
    <property type="entry name" value="AdoMet_MTases"/>
    <property type="match status" value="1"/>
</dbReference>
<evidence type="ECO:0000256" key="2">
    <source>
        <dbReference type="ARBA" id="ARBA00022603"/>
    </source>
</evidence>
<keyword evidence="3" id="KW-0808">Transferase</keyword>
<evidence type="ECO:0000313" key="7">
    <source>
        <dbReference type="Proteomes" id="UP001225646"/>
    </source>
</evidence>
<proteinExistence type="predicted"/>
<accession>A0ABT9VP46</accession>
<dbReference type="RefSeq" id="WP_419152087.1">
    <property type="nucleotide sequence ID" value="NZ_JAUSTR010000006.1"/>
</dbReference>